<sequence>MWQRNMQRYKVNLKLKNSHGDRNFEFLGTWIGFAGMLFVIGCISFYEYPKVALADTVPVVTVAFAFYWFASQIRWLIIVFCVFSLLASCLFLAYSIFSNIDCAQLVNPRQQVHCVQANLYPRVAFGYVLSLFLVSLYYCVGYFKRAT</sequence>
<keyword evidence="1" id="KW-0812">Transmembrane</keyword>
<evidence type="ECO:0000313" key="3">
    <source>
        <dbReference type="Proteomes" id="UP000184520"/>
    </source>
</evidence>
<keyword evidence="1" id="KW-0472">Membrane</keyword>
<dbReference type="AlphaFoldDB" id="A0A1M5NWF0"/>
<dbReference type="Proteomes" id="UP000184520">
    <property type="component" value="Unassembled WGS sequence"/>
</dbReference>
<dbReference type="STRING" id="634436.SAMN05216361_3379"/>
<feature type="transmembrane region" description="Helical" evidence="1">
    <location>
        <begin position="124"/>
        <end position="143"/>
    </location>
</feature>
<feature type="transmembrane region" description="Helical" evidence="1">
    <location>
        <begin position="24"/>
        <end position="46"/>
    </location>
</feature>
<name>A0A1M5NWF0_9ALTE</name>
<evidence type="ECO:0000313" key="2">
    <source>
        <dbReference type="EMBL" id="SHG93830.1"/>
    </source>
</evidence>
<protein>
    <submittedName>
        <fullName evidence="2">Uncharacterized protein</fullName>
    </submittedName>
</protein>
<feature type="transmembrane region" description="Helical" evidence="1">
    <location>
        <begin position="52"/>
        <end position="69"/>
    </location>
</feature>
<dbReference type="EMBL" id="FQWD01000005">
    <property type="protein sequence ID" value="SHG93830.1"/>
    <property type="molecule type" value="Genomic_DNA"/>
</dbReference>
<proteinExistence type="predicted"/>
<accession>A0A1M5NWF0</accession>
<keyword evidence="1" id="KW-1133">Transmembrane helix</keyword>
<gene>
    <name evidence="2" type="ORF">SAMN05216361_3379</name>
</gene>
<organism evidence="2 3">
    <name type="scientific">Marisediminitalea aggregata</name>
    <dbReference type="NCBI Taxonomy" id="634436"/>
    <lineage>
        <taxon>Bacteria</taxon>
        <taxon>Pseudomonadati</taxon>
        <taxon>Pseudomonadota</taxon>
        <taxon>Gammaproteobacteria</taxon>
        <taxon>Alteromonadales</taxon>
        <taxon>Alteromonadaceae</taxon>
        <taxon>Marisediminitalea</taxon>
    </lineage>
</organism>
<reference evidence="3" key="1">
    <citation type="submission" date="2016-11" db="EMBL/GenBank/DDBJ databases">
        <authorList>
            <person name="Varghese N."/>
            <person name="Submissions S."/>
        </authorList>
    </citation>
    <scope>NUCLEOTIDE SEQUENCE [LARGE SCALE GENOMIC DNA]</scope>
    <source>
        <strain evidence="3">CGMCC 1.8995</strain>
    </source>
</reference>
<feature type="transmembrane region" description="Helical" evidence="1">
    <location>
        <begin position="76"/>
        <end position="97"/>
    </location>
</feature>
<evidence type="ECO:0000256" key="1">
    <source>
        <dbReference type="SAM" id="Phobius"/>
    </source>
</evidence>
<keyword evidence="3" id="KW-1185">Reference proteome</keyword>